<feature type="region of interest" description="Disordered" evidence="13">
    <location>
        <begin position="709"/>
        <end position="759"/>
    </location>
</feature>
<dbReference type="SUPFAM" id="SSF81606">
    <property type="entry name" value="PP2C-like"/>
    <property type="match status" value="1"/>
</dbReference>
<dbReference type="InterPro" id="IPR001611">
    <property type="entry name" value="Leu-rich_rpt"/>
</dbReference>
<feature type="region of interest" description="Disordered" evidence="13">
    <location>
        <begin position="367"/>
        <end position="408"/>
    </location>
</feature>
<name>I2H208_HENB6</name>
<feature type="region of interest" description="Disordered" evidence="13">
    <location>
        <begin position="421"/>
        <end position="607"/>
    </location>
</feature>
<dbReference type="HOGENOM" id="CLU_228483_0_0_1"/>
<feature type="compositionally biased region" description="Low complexity" evidence="13">
    <location>
        <begin position="302"/>
        <end position="332"/>
    </location>
</feature>
<dbReference type="InterPro" id="IPR001932">
    <property type="entry name" value="PPM-type_phosphatase-like_dom"/>
</dbReference>
<keyword evidence="9" id="KW-0115">cAMP biosynthesis</keyword>
<dbReference type="PROSITE" id="PS51746">
    <property type="entry name" value="PPM_2"/>
    <property type="match status" value="1"/>
</dbReference>
<protein>
    <recommendedName>
        <fullName evidence="4">Adenylate cyclase</fullName>
        <ecNumber evidence="3">4.6.1.1</ecNumber>
    </recommendedName>
    <alternativeName>
        <fullName evidence="11">ATP pyrophosphate-lyase</fullName>
    </alternativeName>
    <alternativeName>
        <fullName evidence="12">Adenylyl cyclase</fullName>
    </alternativeName>
</protein>
<dbReference type="SMART" id="SM00369">
    <property type="entry name" value="LRR_TYP"/>
    <property type="match status" value="11"/>
</dbReference>
<accession>I2H208</accession>
<dbReference type="InterPro" id="IPR032675">
    <property type="entry name" value="LRR_dom_sf"/>
</dbReference>
<gene>
    <name evidence="17" type="primary">TBLA0C06140</name>
    <name evidence="17" type="ORF">TBLA_0C06140</name>
</gene>
<dbReference type="PROSITE" id="PS50200">
    <property type="entry name" value="RA"/>
    <property type="match status" value="1"/>
</dbReference>
<dbReference type="PANTHER" id="PTHR48051:SF1">
    <property type="entry name" value="RAS SUPPRESSOR PROTEIN 1"/>
    <property type="match status" value="1"/>
</dbReference>
<evidence type="ECO:0000256" key="10">
    <source>
        <dbReference type="ARBA" id="ARBA00023239"/>
    </source>
</evidence>
<organism evidence="17 18">
    <name type="scientific">Henningerozyma blattae (strain ATCC 34711 / CBS 6284 / DSM 70876 / NBRC 10599 / NRRL Y-10934 / UCD 77-7)</name>
    <name type="common">Yeast</name>
    <name type="synonym">Tetrapisispora blattae</name>
    <dbReference type="NCBI Taxonomy" id="1071380"/>
    <lineage>
        <taxon>Eukaryota</taxon>
        <taxon>Fungi</taxon>
        <taxon>Dikarya</taxon>
        <taxon>Ascomycota</taxon>
        <taxon>Saccharomycotina</taxon>
        <taxon>Saccharomycetes</taxon>
        <taxon>Saccharomycetales</taxon>
        <taxon>Saccharomycetaceae</taxon>
        <taxon>Henningerozyma</taxon>
    </lineage>
</organism>
<feature type="compositionally biased region" description="Basic and acidic residues" evidence="13">
    <location>
        <begin position="192"/>
        <end position="203"/>
    </location>
</feature>
<dbReference type="Gene3D" id="3.60.40.10">
    <property type="entry name" value="PPM-type phosphatase domain"/>
    <property type="match status" value="1"/>
</dbReference>
<dbReference type="InterPro" id="IPR029787">
    <property type="entry name" value="Nucleotide_cyclase"/>
</dbReference>
<dbReference type="GeneID" id="14495390"/>
<dbReference type="SMART" id="SM00044">
    <property type="entry name" value="CYCc"/>
    <property type="match status" value="1"/>
</dbReference>
<dbReference type="SMART" id="SM00364">
    <property type="entry name" value="LRR_BAC"/>
    <property type="match status" value="7"/>
</dbReference>
<evidence type="ECO:0000256" key="6">
    <source>
        <dbReference type="ARBA" id="ARBA00022723"/>
    </source>
</evidence>
<keyword evidence="18" id="KW-1185">Reference proteome</keyword>
<dbReference type="SMART" id="SM00332">
    <property type="entry name" value="PP2Cc"/>
    <property type="match status" value="1"/>
</dbReference>
<dbReference type="PROSITE" id="PS50125">
    <property type="entry name" value="GUANYLATE_CYCLASE_2"/>
    <property type="match status" value="1"/>
</dbReference>
<evidence type="ECO:0000256" key="12">
    <source>
        <dbReference type="ARBA" id="ARBA00032637"/>
    </source>
</evidence>
<evidence type="ECO:0000256" key="8">
    <source>
        <dbReference type="ARBA" id="ARBA00022842"/>
    </source>
</evidence>
<dbReference type="STRING" id="1071380.I2H208"/>
<dbReference type="PANTHER" id="PTHR48051">
    <property type="match status" value="1"/>
</dbReference>
<dbReference type="SMART" id="SM00314">
    <property type="entry name" value="RA"/>
    <property type="match status" value="1"/>
</dbReference>
<feature type="domain" description="Ras-associating" evidence="15">
    <location>
        <begin position="1164"/>
        <end position="1254"/>
    </location>
</feature>
<evidence type="ECO:0000256" key="7">
    <source>
        <dbReference type="ARBA" id="ARBA00022737"/>
    </source>
</evidence>
<dbReference type="Pfam" id="PF00211">
    <property type="entry name" value="Guanylate_cyc"/>
    <property type="match status" value="1"/>
</dbReference>
<dbReference type="GO" id="GO:0006171">
    <property type="term" value="P:cAMP biosynthetic process"/>
    <property type="evidence" value="ECO:0007669"/>
    <property type="project" value="UniProtKB-KW"/>
</dbReference>
<dbReference type="KEGG" id="tbl:TBLA_0C06140"/>
<feature type="compositionally biased region" description="Polar residues" evidence="13">
    <location>
        <begin position="421"/>
        <end position="431"/>
    </location>
</feature>
<feature type="compositionally biased region" description="Polar residues" evidence="13">
    <location>
        <begin position="256"/>
        <end position="271"/>
    </location>
</feature>
<feature type="compositionally biased region" description="Basic and acidic residues" evidence="13">
    <location>
        <begin position="510"/>
        <end position="523"/>
    </location>
</feature>
<keyword evidence="7" id="KW-0677">Repeat</keyword>
<dbReference type="RefSeq" id="XP_004179929.1">
    <property type="nucleotide sequence ID" value="XM_004179881.1"/>
</dbReference>
<evidence type="ECO:0000256" key="3">
    <source>
        <dbReference type="ARBA" id="ARBA00012201"/>
    </source>
</evidence>
<dbReference type="InterPro" id="IPR001054">
    <property type="entry name" value="A/G_cyclase"/>
</dbReference>
<dbReference type="Pfam" id="PF00481">
    <property type="entry name" value="PP2C"/>
    <property type="match status" value="1"/>
</dbReference>
<comment type="similarity">
    <text evidence="2">Belongs to the adenylyl cyclase class-3 family.</text>
</comment>
<reference evidence="17 18" key="1">
    <citation type="journal article" date="2011" name="Proc. Natl. Acad. Sci. U.S.A.">
        <title>Evolutionary erosion of yeast sex chromosomes by mating-type switching accidents.</title>
        <authorList>
            <person name="Gordon J.L."/>
            <person name="Armisen D."/>
            <person name="Proux-Wera E."/>
            <person name="Oheigeartaigh S.S."/>
            <person name="Byrne K.P."/>
            <person name="Wolfe K.H."/>
        </authorList>
    </citation>
    <scope>NUCLEOTIDE SEQUENCE [LARGE SCALE GENOMIC DNA]</scope>
    <source>
        <strain evidence="18">ATCC 34711 / CBS 6284 / DSM 70876 / NBRC 10599 / NRRL Y-10934 / UCD 77-7</strain>
    </source>
</reference>
<dbReference type="InParanoid" id="I2H208"/>
<evidence type="ECO:0000256" key="1">
    <source>
        <dbReference type="ARBA" id="ARBA00001593"/>
    </source>
</evidence>
<feature type="compositionally biased region" description="Polar residues" evidence="13">
    <location>
        <begin position="735"/>
        <end position="744"/>
    </location>
</feature>
<feature type="region of interest" description="Disordered" evidence="13">
    <location>
        <begin position="1036"/>
        <end position="1057"/>
    </location>
</feature>
<feature type="domain" description="PPM-type phosphatase" evidence="16">
    <location>
        <begin position="1846"/>
        <end position="2112"/>
    </location>
</feature>
<sequence>MVGSIDPRKPKDMNYRQESTSHLNTPSPASFITANLDTDDSSNSNVNIEDSSVSAVAGPTITHLSTLATDSTDYSGVFDSPEIYLQPTKNVTEDHTKRITVPRVHEQLVRQRACSLGSKVANIDISKDVDAWKKIASDRIASDRIDSPSEFVTNHLSASSYTISQPHHSCSNPHLNFQDASDITSHCLPKRLNDRRDQGETPDKTSPAVPENKTNSHRNLHSPLHSPSHSTRNSIDQQQQQQQQHHHHQYSRASKDTNVTHQSESHTTSLLSRHKIVPPSKLLTSMQPPKVIQQKSSNTMQTSTSYKSDSASSRSNRHSSLSSTNSTGGSTSHKIHEVLEKKIDSSTTLNSAGKILESPFSLVKKLGTSVMHPPSSPHHQHSSEPQHLSESQPYYHHHHHHHSHDDSTKFLTATAHHETSFTSMSNISPKTSLEREETVSRSSLHREEVSPRSSLHKDSRRSSLHKEKVNSRKSSLHKEKTESRRSSMHKDKTSTPKSSLHEAVSSPSSHSKDLPHTNKDEILQSKPHRSISRETTISPSNSFTDNRESTIVTSSTHQGNTIDTRRSSLDTRRNSINIHRNSIDSTLLDAKTPSPKSRRPSYVSENSINTNPSIHYCVEETNYPNDSTNEYILTPSNYPILDTLTCSTPEGHSLISSPTSVKKISSDTSYFSSVPSDSLEIKEHSHLNQVSEETSINRGATSNIEHLTDQNSHDTNMHNNDIGSESSQDDKDPILTSNNVTKSTHGLHGMRRRSYERKRDSFKTLAEEPPISNLQHNRKVSFSLSNTDEENSLQQAHKNYAKNHLLETTMDKPDSYNNTDRNVQIIEPSKQESSKYSHGHKTSDHDRHANPHFRKTQSITNAKSLVEYEKKKVDQFLAHSHRTSSNESKDHELLTDKRRHSLAPIFNNTISDAIQKTTSFVINNPVHARLSDHQSTMNNGLFHHENSSKNYHDKSSEDDSLIHFRFNISRHDSDSSYATANNDSESFVDSIDTTSSQDQHNANFKGLVNILPKSRIKSIVNRETSTSRLPDIENASHLSTHSSRVKTDSIHSSFSGNSSEMNDKFYESQQNLFSGHYTNFTPENKKLIENGKLPKDDSLSPNASPVLGPTNQKYFDSDLMLEELSDDEFFSQDEDDSQIDQKTDNAEFAYENYFRDVSDVDPKKRYAIRIFKSEQVYTTISCYPTITVQDMIPIIKSKFRLESDEKFQLSLRVAKISKILKPTAKPILIERKLLLLNGFRKTDPLNILGMEDMSFVFRFEFHPALLSYRISEKERRMLRSDFTQVNLRTLNLITPPIIFFEHCPEIETIDVSNNPNILLPSSFVKAAIKLSSLRMVNIRASHFPPNITEARKLVSLELQRNFIKTVPESIKNFTTLTILNLQCNKLENLPDTFSSLQTLQLLDLSSNRFIDYPSVINDCRNLLQLDLSYNKIHSIPQSINQLTKLVKLNLRNNKIHEVGDLSKLNNLRTINLRNNRIVNVESNAPHVQNIVLIGNRISFFKDTLPNLKSLELQENPITSIAYKDYYTNNMTSLSLAKAKLASVPGELFTKLTNLEKLDLSDNNLNRLPQEISSLTRLVYLSASRNKLDGLPVGFSNLTSLKSLDLHSNNIRNFVLGIEQIELNYINISSNAFGDLVLENPFFQETCGKRTKLSESLMFFIAADNQFDDRVWDMINTFTNLKVLNLSYNNFTDISYLRLENLTDFYFSGNSTTNIPGEIVLKWKSLKTLMLNGNLLTSLPSEVSELSELNVIDIGSNKLKYNISNFRYDWNWRHNKQLKYLNFSGNTKFEIKSWKNPETHKDLSDLTCLPKLRILGLMDTTLNTNKVPDDSSNFRVRTTASRINELGYGVADTLGHNNSVCTRDVIFSRFRGKDNEILICMHDSKGQGNATENNVSSIVKNIYDKILIHELEKCKDDDDGIQKALRLSFLLLNKQINVMLNSVDQGDKVENLTSVDVLSGACSTVIYIKGERMFTANIGDCMAILSKNNGEYKQLTTLHVPYKRDEYERIRISGGYVKDNRLDASVDVSRAVGFFDLLPHIHASPDISVHKISSVDDMVIIATKQLWDYVDYQTVCDIAREKNGNPLVAAEEMKDLAIAYGCSENLTIMCLNLKKDVERCFKHEGRSSVNIRKTIVEDAALRRLQPEISPPTGDVAVIFTDIKSSTFLWELFPNAMRTAIKTHNDIMRRQLRIYGGYEVKTEGDAFMVTFPTLLSGFIWCLSVQLKLLDAQWPDEITSINNGRMIIDKNGVKIYEGLSVRMGIHWGRPVPELDLVTQRTDYLGPVVNKAARVSGVADGGQITLSSDFVSEFNKILERHLKVVIKGFEISKEHDTIDNSLKEEKEIEILENIGWSFFDYGEKQLKGLENKEFITIAYPRKLATRHEYDMAAEKNEKIDMTLLVRLHVLANKLESIISAVSGGMIDIQERVNKTGPSEFDQRIQSAILNTVGEQDITSFFDRVVTRIEASTVLLQLRQYNSKGLEICSTNSLSCPIETKIFDIVDKLLEN</sequence>
<evidence type="ECO:0000256" key="5">
    <source>
        <dbReference type="ARBA" id="ARBA00022614"/>
    </source>
</evidence>
<dbReference type="InterPro" id="IPR036457">
    <property type="entry name" value="PPM-type-like_dom_sf"/>
</dbReference>
<keyword evidence="5" id="KW-0433">Leucine-rich repeat</keyword>
<proteinExistence type="inferred from homology"/>
<evidence type="ECO:0000256" key="2">
    <source>
        <dbReference type="ARBA" id="ARBA00005381"/>
    </source>
</evidence>
<evidence type="ECO:0000256" key="11">
    <source>
        <dbReference type="ARBA" id="ARBA00032597"/>
    </source>
</evidence>
<dbReference type="InterPro" id="IPR000159">
    <property type="entry name" value="RA_dom"/>
</dbReference>
<feature type="domain" description="Guanylate cyclase" evidence="14">
    <location>
        <begin position="2155"/>
        <end position="2292"/>
    </location>
</feature>
<evidence type="ECO:0000259" key="16">
    <source>
        <dbReference type="PROSITE" id="PS51746"/>
    </source>
</evidence>
<keyword evidence="6" id="KW-0479">Metal-binding</keyword>
<evidence type="ECO:0000256" key="13">
    <source>
        <dbReference type="SAM" id="MobiDB-lite"/>
    </source>
</evidence>
<feature type="compositionally biased region" description="Polar residues" evidence="13">
    <location>
        <begin position="533"/>
        <end position="562"/>
    </location>
</feature>
<feature type="compositionally biased region" description="Basic and acidic residues" evidence="13">
    <location>
        <begin position="829"/>
        <end position="849"/>
    </location>
</feature>
<feature type="compositionally biased region" description="Basic and acidic residues" evidence="13">
    <location>
        <begin position="432"/>
        <end position="494"/>
    </location>
</feature>
<feature type="region of interest" description="Disordered" evidence="13">
    <location>
        <begin position="827"/>
        <end position="862"/>
    </location>
</feature>
<feature type="region of interest" description="Disordered" evidence="13">
    <location>
        <begin position="192"/>
        <end position="333"/>
    </location>
</feature>
<comment type="catalytic activity">
    <reaction evidence="1">
        <text>ATP = 3',5'-cyclic AMP + diphosphate</text>
        <dbReference type="Rhea" id="RHEA:15389"/>
        <dbReference type="ChEBI" id="CHEBI:30616"/>
        <dbReference type="ChEBI" id="CHEBI:33019"/>
        <dbReference type="ChEBI" id="CHEBI:58165"/>
        <dbReference type="EC" id="4.6.1.1"/>
    </reaction>
</comment>
<dbReference type="GO" id="GO:0046872">
    <property type="term" value="F:metal ion binding"/>
    <property type="evidence" value="ECO:0007669"/>
    <property type="project" value="UniProtKB-KW"/>
</dbReference>
<feature type="compositionally biased region" description="Basic and acidic residues" evidence="13">
    <location>
        <begin position="1"/>
        <end position="15"/>
    </location>
</feature>
<dbReference type="GO" id="GO:0004016">
    <property type="term" value="F:adenylate cyclase activity"/>
    <property type="evidence" value="ECO:0007669"/>
    <property type="project" value="UniProtKB-EC"/>
</dbReference>
<evidence type="ECO:0000256" key="4">
    <source>
        <dbReference type="ARBA" id="ARBA00021420"/>
    </source>
</evidence>
<dbReference type="CDD" id="cd07302">
    <property type="entry name" value="CHD"/>
    <property type="match status" value="1"/>
</dbReference>
<keyword evidence="10" id="KW-0456">Lyase</keyword>
<dbReference type="InterPro" id="IPR050216">
    <property type="entry name" value="LRR_domain-containing"/>
</dbReference>
<feature type="compositionally biased region" description="Low complexity" evidence="13">
    <location>
        <begin position="221"/>
        <end position="230"/>
    </location>
</feature>
<dbReference type="PROSITE" id="PS51450">
    <property type="entry name" value="LRR"/>
    <property type="match status" value="8"/>
</dbReference>
<dbReference type="SUPFAM" id="SSF52058">
    <property type="entry name" value="L domain-like"/>
    <property type="match status" value="2"/>
</dbReference>
<dbReference type="InterPro" id="IPR048580">
    <property type="entry name" value="CYAA_C"/>
</dbReference>
<dbReference type="Pfam" id="PF13855">
    <property type="entry name" value="LRR_8"/>
    <property type="match status" value="2"/>
</dbReference>
<feature type="compositionally biased region" description="Polar residues" evidence="13">
    <location>
        <begin position="282"/>
        <end position="301"/>
    </location>
</feature>
<dbReference type="OrthoDB" id="2021138at2759"/>
<feature type="compositionally biased region" description="Low complexity" evidence="13">
    <location>
        <begin position="383"/>
        <end position="393"/>
    </location>
</feature>
<dbReference type="GO" id="GO:0035556">
    <property type="term" value="P:intracellular signal transduction"/>
    <property type="evidence" value="ECO:0007669"/>
    <property type="project" value="InterPro"/>
</dbReference>
<dbReference type="Pfam" id="PF23010">
    <property type="entry name" value="RA_3"/>
    <property type="match status" value="1"/>
</dbReference>
<evidence type="ECO:0000259" key="15">
    <source>
        <dbReference type="PROSITE" id="PS50200"/>
    </source>
</evidence>
<dbReference type="CDD" id="cd17214">
    <property type="entry name" value="RA_CYR1_like"/>
    <property type="match status" value="1"/>
</dbReference>
<dbReference type="eggNOG" id="KOG0618">
    <property type="taxonomic scope" value="Eukaryota"/>
</dbReference>
<evidence type="ECO:0000313" key="17">
    <source>
        <dbReference type="EMBL" id="CCH60410.1"/>
    </source>
</evidence>
<dbReference type="CDD" id="cd00143">
    <property type="entry name" value="PP2Cc"/>
    <property type="match status" value="1"/>
</dbReference>
<feature type="compositionally biased region" description="Polar residues" evidence="13">
    <location>
        <begin position="574"/>
        <end position="585"/>
    </location>
</feature>
<dbReference type="Proteomes" id="UP000002866">
    <property type="component" value="Chromosome 3"/>
</dbReference>
<dbReference type="SUPFAM" id="SSF55073">
    <property type="entry name" value="Nucleotide cyclase"/>
    <property type="match status" value="1"/>
</dbReference>
<dbReference type="SMART" id="SM00365">
    <property type="entry name" value="LRR_SD22"/>
    <property type="match status" value="10"/>
</dbReference>
<dbReference type="InterPro" id="IPR055071">
    <property type="entry name" value="RA_PHLPP-like"/>
</dbReference>
<dbReference type="EC" id="4.6.1.1" evidence="3"/>
<feature type="region of interest" description="Disordered" evidence="13">
    <location>
        <begin position="1"/>
        <end position="43"/>
    </location>
</feature>
<feature type="compositionally biased region" description="Polar residues" evidence="13">
    <location>
        <begin position="16"/>
        <end position="43"/>
    </location>
</feature>
<evidence type="ECO:0000256" key="9">
    <source>
        <dbReference type="ARBA" id="ARBA00022998"/>
    </source>
</evidence>
<evidence type="ECO:0000313" key="18">
    <source>
        <dbReference type="Proteomes" id="UP000002866"/>
    </source>
</evidence>
<evidence type="ECO:0000259" key="14">
    <source>
        <dbReference type="PROSITE" id="PS50125"/>
    </source>
</evidence>
<dbReference type="GO" id="GO:0005737">
    <property type="term" value="C:cytoplasm"/>
    <property type="evidence" value="ECO:0007669"/>
    <property type="project" value="TreeGrafter"/>
</dbReference>
<dbReference type="InterPro" id="IPR003591">
    <property type="entry name" value="Leu-rich_rpt_typical-subtyp"/>
</dbReference>
<feature type="compositionally biased region" description="Basic and acidic residues" evidence="13">
    <location>
        <begin position="563"/>
        <end position="573"/>
    </location>
</feature>
<dbReference type="Gene3D" id="3.30.70.1230">
    <property type="entry name" value="Nucleotide cyclase"/>
    <property type="match status" value="1"/>
</dbReference>
<dbReference type="EMBL" id="HE806318">
    <property type="protein sequence ID" value="CCH60410.1"/>
    <property type="molecule type" value="Genomic_DNA"/>
</dbReference>
<dbReference type="Pfam" id="PF21187">
    <property type="entry name" value="CYAA_C"/>
    <property type="match status" value="1"/>
</dbReference>
<feature type="compositionally biased region" description="Polar residues" evidence="13">
    <location>
        <begin position="717"/>
        <end position="726"/>
    </location>
</feature>
<keyword evidence="8" id="KW-0460">Magnesium</keyword>
<dbReference type="Gene3D" id="3.80.10.10">
    <property type="entry name" value="Ribonuclease Inhibitor"/>
    <property type="match status" value="4"/>
</dbReference>